<dbReference type="PANTHER" id="PTHR14958:SF29">
    <property type="entry name" value="INSOMNIAC, ISOFORM B"/>
    <property type="match status" value="1"/>
</dbReference>
<evidence type="ECO:0000313" key="3">
    <source>
        <dbReference type="WBParaSite" id="TMUE_2000009241.1"/>
    </source>
</evidence>
<feature type="domain" description="BTB" evidence="1">
    <location>
        <begin position="35"/>
        <end position="102"/>
    </location>
</feature>
<organism evidence="2 3">
    <name type="scientific">Trichuris muris</name>
    <name type="common">Mouse whipworm</name>
    <dbReference type="NCBI Taxonomy" id="70415"/>
    <lineage>
        <taxon>Eukaryota</taxon>
        <taxon>Metazoa</taxon>
        <taxon>Ecdysozoa</taxon>
        <taxon>Nematoda</taxon>
        <taxon>Enoplea</taxon>
        <taxon>Dorylaimia</taxon>
        <taxon>Trichinellida</taxon>
        <taxon>Trichuridae</taxon>
        <taxon>Trichuris</taxon>
    </lineage>
</organism>
<sequence>MCSGFSFQRMEKQLKNCTMDKDGCPPRKENCNRWVSLNVGGQTFVTSKQTLSRNRESFLFSLCEGNLQSDKDENGAFLIDRNPHYFAPVLDYLRHGKLIINKDVSEEGVLEEAEFYNLPGLIKLCKDRISSRDVSKTRTKRVHRLLHCYNYELAEMVASISDGWKLQQVFLLSPEAEYVCVVWKDFPDTDLQRLALNGFDGLPGRFLA</sequence>
<dbReference type="Proteomes" id="UP000046395">
    <property type="component" value="Unassembled WGS sequence"/>
</dbReference>
<dbReference type="WBParaSite" id="TMUE_2000009241.1">
    <property type="protein sequence ID" value="TMUE_2000009241.1"/>
    <property type="gene ID" value="WBGene00293693"/>
</dbReference>
<accession>A0A5S6QPF6</accession>
<dbReference type="FunFam" id="3.30.710.10:FF:000005">
    <property type="entry name" value="Potassium channel tetramerization domain-containing 17"/>
    <property type="match status" value="1"/>
</dbReference>
<dbReference type="GO" id="GO:0043161">
    <property type="term" value="P:proteasome-mediated ubiquitin-dependent protein catabolic process"/>
    <property type="evidence" value="ECO:0007669"/>
    <property type="project" value="TreeGrafter"/>
</dbReference>
<dbReference type="InterPro" id="IPR011333">
    <property type="entry name" value="SKP1/BTB/POZ_sf"/>
</dbReference>
<evidence type="ECO:0000313" key="2">
    <source>
        <dbReference type="Proteomes" id="UP000046395"/>
    </source>
</evidence>
<dbReference type="InterPro" id="IPR003131">
    <property type="entry name" value="T1-type_BTB"/>
</dbReference>
<protein>
    <submittedName>
        <fullName evidence="3">BTB domain-containing protein</fullName>
    </submittedName>
</protein>
<dbReference type="PANTHER" id="PTHR14958">
    <property type="entry name" value="POTASSIUM CHANNEL TETRAMERISATION DOMAIN CONTAINING PROTEIN"/>
    <property type="match status" value="1"/>
</dbReference>
<dbReference type="GO" id="GO:0005737">
    <property type="term" value="C:cytoplasm"/>
    <property type="evidence" value="ECO:0007669"/>
    <property type="project" value="TreeGrafter"/>
</dbReference>
<proteinExistence type="predicted"/>
<dbReference type="GO" id="GO:0051260">
    <property type="term" value="P:protein homooligomerization"/>
    <property type="evidence" value="ECO:0007669"/>
    <property type="project" value="InterPro"/>
</dbReference>
<evidence type="ECO:0000259" key="1">
    <source>
        <dbReference type="PROSITE" id="PS50097"/>
    </source>
</evidence>
<name>A0A5S6QPF6_TRIMR</name>
<dbReference type="STRING" id="70415.A0A5S6QPF6"/>
<dbReference type="SUPFAM" id="SSF54695">
    <property type="entry name" value="POZ domain"/>
    <property type="match status" value="1"/>
</dbReference>
<dbReference type="AlphaFoldDB" id="A0A5S6QPF6"/>
<dbReference type="InterPro" id="IPR000210">
    <property type="entry name" value="BTB/POZ_dom"/>
</dbReference>
<dbReference type="SMART" id="SM00225">
    <property type="entry name" value="BTB"/>
    <property type="match status" value="1"/>
</dbReference>
<dbReference type="Gene3D" id="6.10.140.750">
    <property type="match status" value="1"/>
</dbReference>
<dbReference type="GO" id="GO:0031463">
    <property type="term" value="C:Cul3-RING ubiquitin ligase complex"/>
    <property type="evidence" value="ECO:0007669"/>
    <property type="project" value="TreeGrafter"/>
</dbReference>
<dbReference type="Pfam" id="PF02214">
    <property type="entry name" value="BTB_2"/>
    <property type="match status" value="1"/>
</dbReference>
<keyword evidence="2" id="KW-1185">Reference proteome</keyword>
<dbReference type="Gene3D" id="3.30.70.2000">
    <property type="match status" value="1"/>
</dbReference>
<dbReference type="GO" id="GO:0097602">
    <property type="term" value="F:cullin family protein binding"/>
    <property type="evidence" value="ECO:0007669"/>
    <property type="project" value="TreeGrafter"/>
</dbReference>
<dbReference type="PROSITE" id="PS50097">
    <property type="entry name" value="BTB"/>
    <property type="match status" value="1"/>
</dbReference>
<reference evidence="3" key="1">
    <citation type="submission" date="2019-12" db="UniProtKB">
        <authorList>
            <consortium name="WormBaseParasite"/>
        </authorList>
    </citation>
    <scope>IDENTIFICATION</scope>
</reference>
<dbReference type="Gene3D" id="3.30.710.10">
    <property type="entry name" value="Potassium Channel Kv1.1, Chain A"/>
    <property type="match status" value="1"/>
</dbReference>